<dbReference type="PIRSF" id="PIRSF000485">
    <property type="entry name" value="Amd_phspho_trans"/>
    <property type="match status" value="1"/>
</dbReference>
<reference evidence="21 22" key="1">
    <citation type="submission" date="2024-01" db="EMBL/GenBank/DDBJ databases">
        <title>The genome of the rayed Mediterranean limpet Patella caerulea (Linnaeus, 1758).</title>
        <authorList>
            <person name="Anh-Thu Weber A."/>
            <person name="Halstead-Nussloch G."/>
        </authorList>
    </citation>
    <scope>NUCLEOTIDE SEQUENCE [LARGE SCALE GENOMIC DNA]</scope>
    <source>
        <strain evidence="21">AATW-2023a</strain>
        <tissue evidence="21">Whole specimen</tissue>
    </source>
</reference>
<dbReference type="CDD" id="cd06223">
    <property type="entry name" value="PRTases_typeI"/>
    <property type="match status" value="1"/>
</dbReference>
<feature type="binding site" evidence="19">
    <location>
        <position position="285"/>
    </location>
    <ligand>
        <name>[4Fe-4S] cluster</name>
        <dbReference type="ChEBI" id="CHEBI:49883"/>
    </ligand>
</feature>
<dbReference type="InterPro" id="IPR000836">
    <property type="entry name" value="PRTase_dom"/>
</dbReference>
<name>A0AAN8JC08_PATCE</name>
<dbReference type="PROSITE" id="PS51278">
    <property type="entry name" value="GATASE_TYPE_2"/>
    <property type="match status" value="1"/>
</dbReference>
<dbReference type="Proteomes" id="UP001347796">
    <property type="component" value="Unassembled WGS sequence"/>
</dbReference>
<evidence type="ECO:0000259" key="20">
    <source>
        <dbReference type="PROSITE" id="PS51278"/>
    </source>
</evidence>
<keyword evidence="12 19" id="KW-0411">Iron-sulfur</keyword>
<evidence type="ECO:0000256" key="13">
    <source>
        <dbReference type="ARBA" id="ARBA00033770"/>
    </source>
</evidence>
<comment type="catalytic activity">
    <reaction evidence="15">
        <text>5-phospho-beta-D-ribosylamine + L-glutamate + diphosphate = 5-phospho-alpha-D-ribose 1-diphosphate + L-glutamine + H2O</text>
        <dbReference type="Rhea" id="RHEA:14905"/>
        <dbReference type="ChEBI" id="CHEBI:15377"/>
        <dbReference type="ChEBI" id="CHEBI:29985"/>
        <dbReference type="ChEBI" id="CHEBI:33019"/>
        <dbReference type="ChEBI" id="CHEBI:58017"/>
        <dbReference type="ChEBI" id="CHEBI:58359"/>
        <dbReference type="ChEBI" id="CHEBI:58681"/>
        <dbReference type="EC" id="2.4.2.14"/>
    </reaction>
    <physiologicalReaction direction="right-to-left" evidence="15">
        <dbReference type="Rhea" id="RHEA:14907"/>
    </physiologicalReaction>
</comment>
<dbReference type="HAMAP" id="MF_01931">
    <property type="entry name" value="PurF"/>
    <property type="match status" value="1"/>
</dbReference>
<dbReference type="GO" id="GO:0009113">
    <property type="term" value="P:purine nucleobase biosynthetic process"/>
    <property type="evidence" value="ECO:0007669"/>
    <property type="project" value="InterPro"/>
</dbReference>
<dbReference type="Pfam" id="PF13522">
    <property type="entry name" value="GATase_6"/>
    <property type="match status" value="1"/>
</dbReference>
<dbReference type="CDD" id="cd00715">
    <property type="entry name" value="GPATase_N"/>
    <property type="match status" value="1"/>
</dbReference>
<comment type="cofactor">
    <cofactor evidence="19">
        <name>[4Fe-4S] cluster</name>
        <dbReference type="ChEBI" id="CHEBI:49883"/>
    </cofactor>
    <text evidence="19">Binds 1 [4Fe-4S] cluster per subunit.</text>
</comment>
<keyword evidence="22" id="KW-1185">Reference proteome</keyword>
<dbReference type="AlphaFoldDB" id="A0AAN8JC08"/>
<evidence type="ECO:0000313" key="21">
    <source>
        <dbReference type="EMBL" id="KAK6172944.1"/>
    </source>
</evidence>
<evidence type="ECO:0000256" key="8">
    <source>
        <dbReference type="ARBA" id="ARBA00022755"/>
    </source>
</evidence>
<dbReference type="GO" id="GO:0046872">
    <property type="term" value="F:metal ion binding"/>
    <property type="evidence" value="ECO:0007669"/>
    <property type="project" value="UniProtKB-KW"/>
</dbReference>
<evidence type="ECO:0000256" key="4">
    <source>
        <dbReference type="ARBA" id="ARBA00022485"/>
    </source>
</evidence>
<keyword evidence="5 16" id="KW-0328">Glycosyltransferase</keyword>
<evidence type="ECO:0000256" key="10">
    <source>
        <dbReference type="ARBA" id="ARBA00022962"/>
    </source>
</evidence>
<feature type="domain" description="Glutamine amidotransferase type-2" evidence="20">
    <location>
        <begin position="19"/>
        <end position="266"/>
    </location>
</feature>
<dbReference type="Gene3D" id="3.60.20.10">
    <property type="entry name" value="Glutamine Phosphoribosylpyrophosphate, subunit 1, domain 1"/>
    <property type="match status" value="1"/>
</dbReference>
<keyword evidence="11 19" id="KW-0408">Iron</keyword>
<dbReference type="InterPro" id="IPR017932">
    <property type="entry name" value="GATase_2_dom"/>
</dbReference>
<protein>
    <recommendedName>
        <fullName evidence="13 16">Amidophosphoribosyltransferase</fullName>
        <shortName evidence="16">ATase</shortName>
        <ecNumber evidence="3 16">2.4.2.14</ecNumber>
    </recommendedName>
    <alternativeName>
        <fullName evidence="14 16">Glutamine phosphoribosylpyrophosphate amidotransferase</fullName>
    </alternativeName>
</protein>
<comment type="pathway">
    <text evidence="1 16">Purine metabolism; IMP biosynthesis via de novo pathway; N(1)-(5-phospho-D-ribosyl)glycinamide from 5-phospho-alpha-D-ribose 1-diphosphate: step 1/2.</text>
</comment>
<dbReference type="GO" id="GO:0051539">
    <property type="term" value="F:4 iron, 4 sulfur cluster binding"/>
    <property type="evidence" value="ECO:0007669"/>
    <property type="project" value="UniProtKB-KW"/>
</dbReference>
<evidence type="ECO:0000256" key="1">
    <source>
        <dbReference type="ARBA" id="ARBA00005209"/>
    </source>
</evidence>
<dbReference type="Pfam" id="PF00156">
    <property type="entry name" value="Pribosyltran"/>
    <property type="match status" value="1"/>
</dbReference>
<evidence type="ECO:0000256" key="14">
    <source>
        <dbReference type="ARBA" id="ARBA00033776"/>
    </source>
</evidence>
<evidence type="ECO:0000256" key="16">
    <source>
        <dbReference type="PIRNR" id="PIRNR000485"/>
    </source>
</evidence>
<dbReference type="InterPro" id="IPR029055">
    <property type="entry name" value="Ntn_hydrolases_N"/>
</dbReference>
<evidence type="ECO:0000256" key="12">
    <source>
        <dbReference type="ARBA" id="ARBA00023014"/>
    </source>
</evidence>
<accession>A0AAN8JC08</accession>
<comment type="caution">
    <text evidence="21">The sequence shown here is derived from an EMBL/GenBank/DDBJ whole genome shotgun (WGS) entry which is preliminary data.</text>
</comment>
<evidence type="ECO:0000256" key="11">
    <source>
        <dbReference type="ARBA" id="ARBA00023004"/>
    </source>
</evidence>
<evidence type="ECO:0000256" key="19">
    <source>
        <dbReference type="PIRSR" id="PIRSR000485-3"/>
    </source>
</evidence>
<keyword evidence="9 18" id="KW-0460">Magnesium</keyword>
<keyword evidence="7 18" id="KW-0479">Metal-binding</keyword>
<keyword evidence="8 16" id="KW-0658">Purine biosynthesis</keyword>
<organism evidence="21 22">
    <name type="scientific">Patella caerulea</name>
    <name type="common">Rayed Mediterranean limpet</name>
    <dbReference type="NCBI Taxonomy" id="87958"/>
    <lineage>
        <taxon>Eukaryota</taxon>
        <taxon>Metazoa</taxon>
        <taxon>Spiralia</taxon>
        <taxon>Lophotrochozoa</taxon>
        <taxon>Mollusca</taxon>
        <taxon>Gastropoda</taxon>
        <taxon>Patellogastropoda</taxon>
        <taxon>Patelloidea</taxon>
        <taxon>Patellidae</taxon>
        <taxon>Patella</taxon>
    </lineage>
</organism>
<dbReference type="Gene3D" id="3.40.50.2020">
    <property type="match status" value="1"/>
</dbReference>
<evidence type="ECO:0000256" key="2">
    <source>
        <dbReference type="ARBA" id="ARBA00010138"/>
    </source>
</evidence>
<evidence type="ECO:0000256" key="6">
    <source>
        <dbReference type="ARBA" id="ARBA00022679"/>
    </source>
</evidence>
<keyword evidence="6 16" id="KW-0808">Transferase</keyword>
<sequence length="502" mass="55083">MCEPMLHGENEESGLRHYCGVFGAVAIEPWPTELDIPRIITLGLVGLQHRGQESAGIVTTTGEEGQFITKKGMGLVEQIFKNEDMIKLKGNLGIGHTRYSTMGGSELINIQPFVVNTAHGKIAVAHNGEIVNAPALRHKLLKSGVGLSTDSDSELITQFLTHPPSCGEPNGANWINRIKSMMEVATLSYALLIMYKDVIYAVRDPFGNRPLSIGKILPPSFKRMDLVPDEDIEGFVVGSETCSFHTIGAKFYRDVLPGEIVEISKSGIKSCGIVPRPNGQLPAFCIFEYVYFARADSVFESQMVYTARQRCGRQLALEAPADADIVSTVPESATPSAVEYAKTVGLPYTEIFSKNRYIGRTFIQPTTRLRQLGVAKKFGPLTDNFDGKRIVLIDDSIVRGNTMQALVKLLKKYGAKEVHVRVASPPIKYPCYMGINIPTKQELIANRIPLEDLPQHLCADSVKYLSIEGLVKAVQEGIKDNGQAVGHCTACLSGDYPVKLDW</sequence>
<evidence type="ECO:0000256" key="18">
    <source>
        <dbReference type="PIRSR" id="PIRSR000485-2"/>
    </source>
</evidence>
<comment type="cofactor">
    <cofactor evidence="18">
        <name>Mg(2+)</name>
        <dbReference type="ChEBI" id="CHEBI:18420"/>
    </cofactor>
    <text evidence="18">Binds 1 Mg(2+) ion per subunit.</text>
</comment>
<dbReference type="InterPro" id="IPR035584">
    <property type="entry name" value="PurF_N"/>
</dbReference>
<feature type="binding site" evidence="18">
    <location>
        <position position="395"/>
    </location>
    <ligand>
        <name>Mg(2+)</name>
        <dbReference type="ChEBI" id="CHEBI:18420"/>
    </ligand>
</feature>
<proteinExistence type="inferred from homology"/>
<dbReference type="SUPFAM" id="SSF53271">
    <property type="entry name" value="PRTase-like"/>
    <property type="match status" value="1"/>
</dbReference>
<dbReference type="InterPro" id="IPR029057">
    <property type="entry name" value="PRTase-like"/>
</dbReference>
<keyword evidence="4" id="KW-0004">4Fe-4S</keyword>
<evidence type="ECO:0000256" key="17">
    <source>
        <dbReference type="PIRSR" id="PIRSR000485-1"/>
    </source>
</evidence>
<gene>
    <name evidence="21" type="ORF">SNE40_016497</name>
</gene>
<comment type="similarity">
    <text evidence="2 16">In the C-terminal section; belongs to the purine/pyrimidine phosphoribosyltransferase family.</text>
</comment>
<dbReference type="FunFam" id="3.60.20.10:FF:000047">
    <property type="entry name" value="Amidophosphoribosyltransferase"/>
    <property type="match status" value="1"/>
</dbReference>
<dbReference type="PANTHER" id="PTHR11907">
    <property type="entry name" value="AMIDOPHOSPHORIBOSYLTRANSFERASE"/>
    <property type="match status" value="1"/>
</dbReference>
<dbReference type="SUPFAM" id="SSF56235">
    <property type="entry name" value="N-terminal nucleophile aminohydrolases (Ntn hydrolases)"/>
    <property type="match status" value="1"/>
</dbReference>
<feature type="binding site" evidence="18">
    <location>
        <position position="332"/>
    </location>
    <ligand>
        <name>Mg(2+)</name>
        <dbReference type="ChEBI" id="CHEBI:18420"/>
    </ligand>
</feature>
<evidence type="ECO:0000313" key="22">
    <source>
        <dbReference type="Proteomes" id="UP001347796"/>
    </source>
</evidence>
<dbReference type="EC" id="2.4.2.14" evidence="3 16"/>
<evidence type="ECO:0000256" key="9">
    <source>
        <dbReference type="ARBA" id="ARBA00022842"/>
    </source>
</evidence>
<dbReference type="NCBIfam" id="TIGR01134">
    <property type="entry name" value="purF"/>
    <property type="match status" value="1"/>
</dbReference>
<feature type="active site" description="Nucleophile" evidence="17">
    <location>
        <position position="19"/>
    </location>
</feature>
<evidence type="ECO:0000256" key="15">
    <source>
        <dbReference type="ARBA" id="ARBA00048545"/>
    </source>
</evidence>
<feature type="binding site" evidence="18">
    <location>
        <position position="394"/>
    </location>
    <ligand>
        <name>Mg(2+)</name>
        <dbReference type="ChEBI" id="CHEBI:18420"/>
    </ligand>
</feature>
<evidence type="ECO:0000256" key="5">
    <source>
        <dbReference type="ARBA" id="ARBA00022676"/>
    </source>
</evidence>
<feature type="binding site" evidence="19">
    <location>
        <position position="491"/>
    </location>
    <ligand>
        <name>[4Fe-4S] cluster</name>
        <dbReference type="ChEBI" id="CHEBI:49883"/>
    </ligand>
</feature>
<dbReference type="EMBL" id="JAZGQO010000011">
    <property type="protein sequence ID" value="KAK6172944.1"/>
    <property type="molecule type" value="Genomic_DNA"/>
</dbReference>
<evidence type="ECO:0000256" key="7">
    <source>
        <dbReference type="ARBA" id="ARBA00022723"/>
    </source>
</evidence>
<feature type="binding site" evidence="19">
    <location>
        <position position="431"/>
    </location>
    <ligand>
        <name>[4Fe-4S] cluster</name>
        <dbReference type="ChEBI" id="CHEBI:49883"/>
    </ligand>
</feature>
<evidence type="ECO:0000256" key="3">
    <source>
        <dbReference type="ARBA" id="ARBA00011941"/>
    </source>
</evidence>
<dbReference type="GO" id="GO:0006164">
    <property type="term" value="P:purine nucleotide biosynthetic process"/>
    <property type="evidence" value="ECO:0007669"/>
    <property type="project" value="UniProtKB-KW"/>
</dbReference>
<dbReference type="InterPro" id="IPR005854">
    <property type="entry name" value="PurF"/>
</dbReference>
<dbReference type="GO" id="GO:0004044">
    <property type="term" value="F:amidophosphoribosyltransferase activity"/>
    <property type="evidence" value="ECO:0007669"/>
    <property type="project" value="UniProtKB-EC"/>
</dbReference>
<feature type="binding site" evidence="19">
    <location>
        <position position="488"/>
    </location>
    <ligand>
        <name>[4Fe-4S] cluster</name>
        <dbReference type="ChEBI" id="CHEBI:49883"/>
    </ligand>
</feature>
<keyword evidence="10" id="KW-0315">Glutamine amidotransferase</keyword>